<gene>
    <name evidence="5" type="ORF">J2S08_003914</name>
</gene>
<dbReference type="Gene3D" id="3.40.50.1360">
    <property type="match status" value="1"/>
</dbReference>
<dbReference type="Pfam" id="PF08220">
    <property type="entry name" value="HTH_DeoR"/>
    <property type="match status" value="1"/>
</dbReference>
<name>A0ABT9WZ17_9BACI</name>
<dbReference type="PANTHER" id="PTHR30363:SF44">
    <property type="entry name" value="AGA OPERON TRANSCRIPTIONAL REPRESSOR-RELATED"/>
    <property type="match status" value="1"/>
</dbReference>
<dbReference type="PRINTS" id="PR00037">
    <property type="entry name" value="HTHLACR"/>
</dbReference>
<keyword evidence="6" id="KW-1185">Reference proteome</keyword>
<reference evidence="5 6" key="1">
    <citation type="submission" date="2023-07" db="EMBL/GenBank/DDBJ databases">
        <title>Genomic Encyclopedia of Type Strains, Phase IV (KMG-IV): sequencing the most valuable type-strain genomes for metagenomic binning, comparative biology and taxonomic classification.</title>
        <authorList>
            <person name="Goeker M."/>
        </authorList>
    </citation>
    <scope>NUCLEOTIDE SEQUENCE [LARGE SCALE GENOMIC DNA]</scope>
    <source>
        <strain evidence="5 6">DSM 23837</strain>
    </source>
</reference>
<dbReference type="Proteomes" id="UP001223586">
    <property type="component" value="Unassembled WGS sequence"/>
</dbReference>
<dbReference type="Pfam" id="PF00455">
    <property type="entry name" value="DeoRC"/>
    <property type="match status" value="1"/>
</dbReference>
<accession>A0ABT9WZ17</accession>
<dbReference type="InterPro" id="IPR050313">
    <property type="entry name" value="Carb_Metab_HTH_regulators"/>
</dbReference>
<dbReference type="InterPro" id="IPR014036">
    <property type="entry name" value="DeoR-like_C"/>
</dbReference>
<dbReference type="InterPro" id="IPR018356">
    <property type="entry name" value="Tscrpt_reg_HTH_DeoR_CS"/>
</dbReference>
<dbReference type="PROSITE" id="PS51000">
    <property type="entry name" value="HTH_DEOR_2"/>
    <property type="match status" value="1"/>
</dbReference>
<dbReference type="PANTHER" id="PTHR30363">
    <property type="entry name" value="HTH-TYPE TRANSCRIPTIONAL REGULATOR SRLR-RELATED"/>
    <property type="match status" value="1"/>
</dbReference>
<comment type="caution">
    <text evidence="5">The sequence shown here is derived from an EMBL/GenBank/DDBJ whole genome shotgun (WGS) entry which is preliminary data.</text>
</comment>
<evidence type="ECO:0000256" key="1">
    <source>
        <dbReference type="ARBA" id="ARBA00023015"/>
    </source>
</evidence>
<dbReference type="InterPro" id="IPR001034">
    <property type="entry name" value="DeoR_HTH"/>
</dbReference>
<feature type="domain" description="HTH deoR-type" evidence="4">
    <location>
        <begin position="3"/>
        <end position="58"/>
    </location>
</feature>
<keyword evidence="1" id="KW-0805">Transcription regulation</keyword>
<dbReference type="RefSeq" id="WP_307232509.1">
    <property type="nucleotide sequence ID" value="NZ_JAUSTT010000031.1"/>
</dbReference>
<dbReference type="SMART" id="SM00420">
    <property type="entry name" value="HTH_DEOR"/>
    <property type="match status" value="1"/>
</dbReference>
<keyword evidence="3" id="KW-0804">Transcription</keyword>
<dbReference type="InterPro" id="IPR036390">
    <property type="entry name" value="WH_DNA-bd_sf"/>
</dbReference>
<evidence type="ECO:0000313" key="5">
    <source>
        <dbReference type="EMBL" id="MDQ0178020.1"/>
    </source>
</evidence>
<evidence type="ECO:0000259" key="4">
    <source>
        <dbReference type="PROSITE" id="PS51000"/>
    </source>
</evidence>
<dbReference type="SMART" id="SM01134">
    <property type="entry name" value="DeoRC"/>
    <property type="match status" value="1"/>
</dbReference>
<dbReference type="InterPro" id="IPR036388">
    <property type="entry name" value="WH-like_DNA-bd_sf"/>
</dbReference>
<keyword evidence="2" id="KW-0238">DNA-binding</keyword>
<dbReference type="PROSITE" id="PS00894">
    <property type="entry name" value="HTH_DEOR_1"/>
    <property type="match status" value="1"/>
</dbReference>
<proteinExistence type="predicted"/>
<protein>
    <submittedName>
        <fullName evidence="5">DeoR/GlpR family transcriptional regulator of sugar metabolism</fullName>
    </submittedName>
</protein>
<dbReference type="SUPFAM" id="SSF100950">
    <property type="entry name" value="NagB/RpiA/CoA transferase-like"/>
    <property type="match status" value="1"/>
</dbReference>
<evidence type="ECO:0000313" key="6">
    <source>
        <dbReference type="Proteomes" id="UP001223586"/>
    </source>
</evidence>
<dbReference type="EMBL" id="JAUSTT010000031">
    <property type="protein sequence ID" value="MDQ0178020.1"/>
    <property type="molecule type" value="Genomic_DNA"/>
</dbReference>
<organism evidence="5 6">
    <name type="scientific">Bacillus chungangensis</name>
    <dbReference type="NCBI Taxonomy" id="587633"/>
    <lineage>
        <taxon>Bacteria</taxon>
        <taxon>Bacillati</taxon>
        <taxon>Bacillota</taxon>
        <taxon>Bacilli</taxon>
        <taxon>Bacillales</taxon>
        <taxon>Bacillaceae</taxon>
        <taxon>Bacillus</taxon>
    </lineage>
</organism>
<dbReference type="Gene3D" id="1.10.10.10">
    <property type="entry name" value="Winged helix-like DNA-binding domain superfamily/Winged helix DNA-binding domain"/>
    <property type="match status" value="1"/>
</dbReference>
<dbReference type="SUPFAM" id="SSF46785">
    <property type="entry name" value="Winged helix' DNA-binding domain"/>
    <property type="match status" value="1"/>
</dbReference>
<dbReference type="InterPro" id="IPR037171">
    <property type="entry name" value="NagB/RpiA_transferase-like"/>
</dbReference>
<sequence length="252" mass="28866">MKPFERREKILEYLYKDKRVYVSRLAATFNVTEETIRRDLEKLEKEGIATRNYGGAVLNAHTNEDLPYQTRNTINIEEKINIANKLLPLINDGDTLMTDTSSTVFEALKILCKERENLTIITNSVIVLQEFTNVNHTIISTGGTLRKKSRSLVGTVAHNTVQNYNVDVALFSCKGISLAHGITDSNEPESDLKRLMNQQATKIILLMDSTKFDKIGFIKMFDFDQLDYLITDKKPQEEWISFLEKYGVTVLY</sequence>
<evidence type="ECO:0000256" key="3">
    <source>
        <dbReference type="ARBA" id="ARBA00023163"/>
    </source>
</evidence>
<evidence type="ECO:0000256" key="2">
    <source>
        <dbReference type="ARBA" id="ARBA00023125"/>
    </source>
</evidence>